<keyword evidence="2" id="KW-1185">Reference proteome</keyword>
<evidence type="ECO:0000313" key="2">
    <source>
        <dbReference type="Proteomes" id="UP000799757"/>
    </source>
</evidence>
<dbReference type="Proteomes" id="UP000799757">
    <property type="component" value="Unassembled WGS sequence"/>
</dbReference>
<reference evidence="1" key="1">
    <citation type="journal article" date="2020" name="Stud. Mycol.">
        <title>101 Dothideomycetes genomes: a test case for predicting lifestyles and emergence of pathogens.</title>
        <authorList>
            <person name="Haridas S."/>
            <person name="Albert R."/>
            <person name="Binder M."/>
            <person name="Bloem J."/>
            <person name="Labutti K."/>
            <person name="Salamov A."/>
            <person name="Andreopoulos B."/>
            <person name="Baker S."/>
            <person name="Barry K."/>
            <person name="Bills G."/>
            <person name="Bluhm B."/>
            <person name="Cannon C."/>
            <person name="Castanera R."/>
            <person name="Culley D."/>
            <person name="Daum C."/>
            <person name="Ezra D."/>
            <person name="Gonzalez J."/>
            <person name="Henrissat B."/>
            <person name="Kuo A."/>
            <person name="Liang C."/>
            <person name="Lipzen A."/>
            <person name="Lutzoni F."/>
            <person name="Magnuson J."/>
            <person name="Mondo S."/>
            <person name="Nolan M."/>
            <person name="Ohm R."/>
            <person name="Pangilinan J."/>
            <person name="Park H.-J."/>
            <person name="Ramirez L."/>
            <person name="Alfaro M."/>
            <person name="Sun H."/>
            <person name="Tritt A."/>
            <person name="Yoshinaga Y."/>
            <person name="Zwiers L.-H."/>
            <person name="Turgeon B."/>
            <person name="Goodwin S."/>
            <person name="Spatafora J."/>
            <person name="Crous P."/>
            <person name="Grigoriev I."/>
        </authorList>
    </citation>
    <scope>NUCLEOTIDE SEQUENCE</scope>
    <source>
        <strain evidence="1">CBS 109.77</strain>
    </source>
</reference>
<protein>
    <submittedName>
        <fullName evidence="1">Uncharacterized protein</fullName>
    </submittedName>
</protein>
<proteinExistence type="predicted"/>
<sequence length="173" mass="19893">MDTSWEEVERMAQAASAADAQIADEYPQPETITRWKRLFGYSHMETVHLISKQRSDVTRERITDEHWELIKDEKEDAGYDREAYEHSLQLSNVYKDQSATIPTTGEDGGFLWLFRLGGLLNTPEKIKQIAGLDEDPKVVNGISETGLVKFCYVDKQAQKKLEEWLTLQSVLQK</sequence>
<dbReference type="OrthoDB" id="3262926at2759"/>
<name>A0A6A6WW04_9PLEO</name>
<organism evidence="1 2">
    <name type="scientific">Melanomma pulvis-pyrius CBS 109.77</name>
    <dbReference type="NCBI Taxonomy" id="1314802"/>
    <lineage>
        <taxon>Eukaryota</taxon>
        <taxon>Fungi</taxon>
        <taxon>Dikarya</taxon>
        <taxon>Ascomycota</taxon>
        <taxon>Pezizomycotina</taxon>
        <taxon>Dothideomycetes</taxon>
        <taxon>Pleosporomycetidae</taxon>
        <taxon>Pleosporales</taxon>
        <taxon>Melanommataceae</taxon>
        <taxon>Melanomma</taxon>
    </lineage>
</organism>
<gene>
    <name evidence="1" type="ORF">K505DRAFT_353236</name>
</gene>
<evidence type="ECO:0000313" key="1">
    <source>
        <dbReference type="EMBL" id="KAF2788390.1"/>
    </source>
</evidence>
<accession>A0A6A6WW04</accession>
<dbReference type="EMBL" id="MU002220">
    <property type="protein sequence ID" value="KAF2788390.1"/>
    <property type="molecule type" value="Genomic_DNA"/>
</dbReference>
<dbReference type="AlphaFoldDB" id="A0A6A6WW04"/>